<dbReference type="Gene3D" id="3.20.20.70">
    <property type="entry name" value="Aldolase class I"/>
    <property type="match status" value="1"/>
</dbReference>
<dbReference type="NCBIfam" id="TIGR01513">
    <property type="entry name" value="NAPRTase_put"/>
    <property type="match status" value="1"/>
</dbReference>
<dbReference type="NCBIfam" id="NF006695">
    <property type="entry name" value="PRK09243.1-2"/>
    <property type="match status" value="1"/>
</dbReference>
<gene>
    <name evidence="12" type="ORF">EDD72_10332</name>
</gene>
<feature type="domain" description="Nicotinate phosphoribosyltransferase C-terminal" evidence="11">
    <location>
        <begin position="368"/>
        <end position="476"/>
    </location>
</feature>
<dbReference type="NCBIfam" id="NF009131">
    <property type="entry name" value="PRK12484.1"/>
    <property type="match status" value="1"/>
</dbReference>
<dbReference type="Pfam" id="PF17956">
    <property type="entry name" value="NAPRTase_C"/>
    <property type="match status" value="1"/>
</dbReference>
<feature type="domain" description="Nicotinate phosphoribosyltransferase N-terminal" evidence="10">
    <location>
        <begin position="13"/>
        <end position="137"/>
    </location>
</feature>
<evidence type="ECO:0000313" key="12">
    <source>
        <dbReference type="EMBL" id="TCS83711.1"/>
    </source>
</evidence>
<comment type="pathway">
    <text evidence="1 9">Cofactor biosynthesis; NAD(+) biosynthesis; nicotinate D-ribonucleotide from nicotinate: step 1/1.</text>
</comment>
<dbReference type="PANTHER" id="PTHR11098:SF1">
    <property type="entry name" value="NICOTINATE PHOSPHORIBOSYLTRANSFERASE"/>
    <property type="match status" value="1"/>
</dbReference>
<dbReference type="Pfam" id="PF17767">
    <property type="entry name" value="NAPRTase_N"/>
    <property type="match status" value="1"/>
</dbReference>
<dbReference type="InterPro" id="IPR013785">
    <property type="entry name" value="Aldolase_TIM"/>
</dbReference>
<name>A0A4R3KKD7_9BACI</name>
<evidence type="ECO:0000256" key="3">
    <source>
        <dbReference type="ARBA" id="ARBA00013236"/>
    </source>
</evidence>
<comment type="function">
    <text evidence="9">Catalyzes the first step in the biosynthesis of NAD from nicotinic acid, the ATP-dependent synthesis of beta-nicotinate D-ribonucleotide from nicotinate and 5-phospho-D-ribose 1-phosphate.</text>
</comment>
<comment type="PTM">
    <text evidence="9">Transiently phosphorylated on a His residue during the reaction cycle. Phosphorylation strongly increases the affinity for substrates and increases the rate of nicotinate D-ribonucleotide production. Dephosphorylation regenerates the low-affinity form of the enzyme, leading to product release.</text>
</comment>
<keyword evidence="13" id="KW-1185">Reference proteome</keyword>
<evidence type="ECO:0000256" key="5">
    <source>
        <dbReference type="ARBA" id="ARBA00022598"/>
    </source>
</evidence>
<dbReference type="EMBL" id="SMAB01000003">
    <property type="protein sequence ID" value="TCS83711.1"/>
    <property type="molecule type" value="Genomic_DNA"/>
</dbReference>
<dbReference type="Proteomes" id="UP000295788">
    <property type="component" value="Unassembled WGS sequence"/>
</dbReference>
<dbReference type="InterPro" id="IPR041619">
    <property type="entry name" value="NAPRTase_C"/>
</dbReference>
<comment type="similarity">
    <text evidence="2 9">Belongs to the NAPRTase family.</text>
</comment>
<dbReference type="PIRSF" id="PIRSF000484">
    <property type="entry name" value="NAPRT"/>
    <property type="match status" value="1"/>
</dbReference>
<dbReference type="GO" id="GO:0034355">
    <property type="term" value="P:NAD+ biosynthetic process via the salvage pathway"/>
    <property type="evidence" value="ECO:0007669"/>
    <property type="project" value="UniProtKB-ARBA"/>
</dbReference>
<dbReference type="RefSeq" id="WP_132767115.1">
    <property type="nucleotide sequence ID" value="NZ_SMAB01000003.1"/>
</dbReference>
<dbReference type="EC" id="6.3.4.21" evidence="3 9"/>
<sequence>MVQNKQNPRNLTMLTDYYQINMMYAHFKNDLLDKEVVFDVFYRKNPCGGGYAIFAGLEQVVEYIQNIRFTKEDVDYLATVHDYDPDFLQYLLDFRFTGEIWAAPEGTIVFPNEPILKVRTNVLEAQLIETTILNIINHQTLIATKASRVVYAADGDPVLEFGLRRAQGPDAGIYGARAAYIGGVSATSNVLAGKMFSIPIRGTHAHAYVQSYPSELEAFIAFAQAFPDNASLLVDTYDTLNSGVPNAIKTFKMMKERLGDQFQNFGIRLDSGDMAYLSKQARKMLDEAGFPDAKIVASNDLDELLIRDLKLQGAKIDIWGVGTNLITSRDCPSLGGVYKLVAEKEGDQLVPKIKISENPEKITTPGCKKVVRFYDRSTKKAILDLIMLEDEPIPQQDFIAFDPINIWKKKMIRNFVSKEILIPIFQSGQLVYSLPTLKEIRDYAKQELQTISEEMKRLHNPHIYHVDLSKKLWDLKYGLLNQERKR</sequence>
<dbReference type="SUPFAM" id="SSF51690">
    <property type="entry name" value="Nicotinate/Quinolinate PRTase C-terminal domain-like"/>
    <property type="match status" value="1"/>
</dbReference>
<dbReference type="InterPro" id="IPR036068">
    <property type="entry name" value="Nicotinate_pribotase-like_C"/>
</dbReference>
<keyword evidence="12" id="KW-0328">Glycosyltransferase</keyword>
<evidence type="ECO:0000256" key="6">
    <source>
        <dbReference type="ARBA" id="ARBA00022642"/>
    </source>
</evidence>
<dbReference type="AlphaFoldDB" id="A0A4R3KKD7"/>
<evidence type="ECO:0000256" key="2">
    <source>
        <dbReference type="ARBA" id="ARBA00010897"/>
    </source>
</evidence>
<dbReference type="SUPFAM" id="SSF54675">
    <property type="entry name" value="Nicotinate/Quinolinate PRTase N-terminal domain-like"/>
    <property type="match status" value="1"/>
</dbReference>
<evidence type="ECO:0000256" key="8">
    <source>
        <dbReference type="ARBA" id="ARBA00048668"/>
    </source>
</evidence>
<dbReference type="CDD" id="cd01570">
    <property type="entry name" value="NAPRTase_A"/>
    <property type="match status" value="1"/>
</dbReference>
<evidence type="ECO:0000259" key="10">
    <source>
        <dbReference type="Pfam" id="PF17767"/>
    </source>
</evidence>
<reference evidence="12 13" key="1">
    <citation type="submission" date="2019-03" db="EMBL/GenBank/DDBJ databases">
        <title>Genomic Encyclopedia of Type Strains, Phase IV (KMG-IV): sequencing the most valuable type-strain genomes for metagenomic binning, comparative biology and taxonomic classification.</title>
        <authorList>
            <person name="Goeker M."/>
        </authorList>
    </citation>
    <scope>NUCLEOTIDE SEQUENCE [LARGE SCALE GENOMIC DNA]</scope>
    <source>
        <strain evidence="12 13">DSM 23802</strain>
    </source>
</reference>
<dbReference type="OrthoDB" id="9770610at2"/>
<proteinExistence type="inferred from homology"/>
<dbReference type="Gene3D" id="3.20.140.10">
    <property type="entry name" value="nicotinate phosphoribosyltransferase"/>
    <property type="match status" value="1"/>
</dbReference>
<dbReference type="UniPathway" id="UPA00253">
    <property type="reaction ID" value="UER00457"/>
</dbReference>
<evidence type="ECO:0000313" key="13">
    <source>
        <dbReference type="Proteomes" id="UP000295788"/>
    </source>
</evidence>
<keyword evidence="6 9" id="KW-0662">Pyridine nucleotide biosynthesis</keyword>
<dbReference type="InterPro" id="IPR040727">
    <property type="entry name" value="NAPRTase_N"/>
</dbReference>
<comment type="catalytic activity">
    <reaction evidence="8 9">
        <text>5-phospho-alpha-D-ribose 1-diphosphate + nicotinate + ATP + H2O = nicotinate beta-D-ribonucleotide + ADP + phosphate + diphosphate</text>
        <dbReference type="Rhea" id="RHEA:36163"/>
        <dbReference type="ChEBI" id="CHEBI:15377"/>
        <dbReference type="ChEBI" id="CHEBI:30616"/>
        <dbReference type="ChEBI" id="CHEBI:32544"/>
        <dbReference type="ChEBI" id="CHEBI:33019"/>
        <dbReference type="ChEBI" id="CHEBI:43474"/>
        <dbReference type="ChEBI" id="CHEBI:57502"/>
        <dbReference type="ChEBI" id="CHEBI:58017"/>
        <dbReference type="ChEBI" id="CHEBI:456216"/>
        <dbReference type="EC" id="6.3.4.21"/>
    </reaction>
</comment>
<dbReference type="FunFam" id="3.20.20.70:FF:000076">
    <property type="entry name" value="Nicotinate phosphoribosyltransferase"/>
    <property type="match status" value="1"/>
</dbReference>
<evidence type="ECO:0000256" key="1">
    <source>
        <dbReference type="ARBA" id="ARBA00004952"/>
    </source>
</evidence>
<dbReference type="InterPro" id="IPR007229">
    <property type="entry name" value="Nic_PRibTrfase-Fam"/>
</dbReference>
<dbReference type="GO" id="GO:0047280">
    <property type="term" value="F:nicotinamide phosphoribosyltransferase activity"/>
    <property type="evidence" value="ECO:0007669"/>
    <property type="project" value="UniProtKB-ARBA"/>
</dbReference>
<keyword evidence="7 9" id="KW-0808">Transferase</keyword>
<comment type="caution">
    <text evidence="12">The sequence shown here is derived from an EMBL/GenBank/DDBJ whole genome shotgun (WGS) entry which is preliminary data.</text>
</comment>
<dbReference type="PANTHER" id="PTHR11098">
    <property type="entry name" value="NICOTINATE PHOSPHORIBOSYLTRANSFERASE"/>
    <property type="match status" value="1"/>
</dbReference>
<keyword evidence="5 9" id="KW-0436">Ligase</keyword>
<evidence type="ECO:0000256" key="7">
    <source>
        <dbReference type="ARBA" id="ARBA00022679"/>
    </source>
</evidence>
<keyword evidence="4" id="KW-0597">Phosphoprotein</keyword>
<evidence type="ECO:0000259" key="11">
    <source>
        <dbReference type="Pfam" id="PF17956"/>
    </source>
</evidence>
<dbReference type="GO" id="GO:0005829">
    <property type="term" value="C:cytosol"/>
    <property type="evidence" value="ECO:0007669"/>
    <property type="project" value="TreeGrafter"/>
</dbReference>
<dbReference type="InterPro" id="IPR006405">
    <property type="entry name" value="Nic_PRibTrfase_pncB"/>
</dbReference>
<organism evidence="12 13">
    <name type="scientific">Tepidibacillus fermentans</name>
    <dbReference type="NCBI Taxonomy" id="1281767"/>
    <lineage>
        <taxon>Bacteria</taxon>
        <taxon>Bacillati</taxon>
        <taxon>Bacillota</taxon>
        <taxon>Bacilli</taxon>
        <taxon>Bacillales</taxon>
        <taxon>Bacillaceae</taxon>
        <taxon>Tepidibacillus</taxon>
    </lineage>
</organism>
<accession>A0A4R3KKD7</accession>
<dbReference type="GO" id="GO:0004516">
    <property type="term" value="F:nicotinate phosphoribosyltransferase activity"/>
    <property type="evidence" value="ECO:0007669"/>
    <property type="project" value="UniProtKB-UniRule"/>
</dbReference>
<evidence type="ECO:0000256" key="4">
    <source>
        <dbReference type="ARBA" id="ARBA00022553"/>
    </source>
</evidence>
<evidence type="ECO:0000256" key="9">
    <source>
        <dbReference type="RuleBase" id="RU365100"/>
    </source>
</evidence>
<protein>
    <recommendedName>
        <fullName evidence="3 9">Nicotinate phosphoribosyltransferase</fullName>
        <ecNumber evidence="3 9">6.3.4.21</ecNumber>
    </recommendedName>
</protein>